<keyword evidence="5" id="KW-1185">Reference proteome</keyword>
<dbReference type="PANTHER" id="PTHR42736">
    <property type="entry name" value="PROTEIN-GLUTAMINE GAMMA-GLUTAMYLTRANSFERASE"/>
    <property type="match status" value="1"/>
</dbReference>
<dbReference type="SMART" id="SM00460">
    <property type="entry name" value="TGc"/>
    <property type="match status" value="1"/>
</dbReference>
<feature type="transmembrane region" description="Helical" evidence="2">
    <location>
        <begin position="134"/>
        <end position="154"/>
    </location>
</feature>
<dbReference type="SUPFAM" id="SSF54001">
    <property type="entry name" value="Cysteine proteinases"/>
    <property type="match status" value="1"/>
</dbReference>
<dbReference type="InterPro" id="IPR002931">
    <property type="entry name" value="Transglutaminase-like"/>
</dbReference>
<dbReference type="Pfam" id="PF11992">
    <property type="entry name" value="TgpA_N"/>
    <property type="match status" value="1"/>
</dbReference>
<feature type="transmembrane region" description="Helical" evidence="2">
    <location>
        <begin position="25"/>
        <end position="43"/>
    </location>
</feature>
<evidence type="ECO:0000259" key="3">
    <source>
        <dbReference type="SMART" id="SM00460"/>
    </source>
</evidence>
<feature type="transmembrane region" description="Helical" evidence="2">
    <location>
        <begin position="106"/>
        <end position="127"/>
    </location>
</feature>
<feature type="domain" description="Transglutaminase-like" evidence="3">
    <location>
        <begin position="461"/>
        <end position="541"/>
    </location>
</feature>
<feature type="region of interest" description="Disordered" evidence="1">
    <location>
        <begin position="553"/>
        <end position="588"/>
    </location>
</feature>
<dbReference type="EMBL" id="FNEI01000001">
    <property type="protein sequence ID" value="SDI22896.1"/>
    <property type="molecule type" value="Genomic_DNA"/>
</dbReference>
<protein>
    <recommendedName>
        <fullName evidence="3">Transglutaminase-like domain-containing protein</fullName>
    </recommendedName>
</protein>
<dbReference type="InterPro" id="IPR025403">
    <property type="entry name" value="TgpA-like_C"/>
</dbReference>
<dbReference type="Proteomes" id="UP000182130">
    <property type="component" value="Unassembled WGS sequence"/>
</dbReference>
<dbReference type="RefSeq" id="WP_084110683.1">
    <property type="nucleotide sequence ID" value="NZ_FNEI01000001.1"/>
</dbReference>
<dbReference type="InterPro" id="IPR038765">
    <property type="entry name" value="Papain-like_cys_pep_sf"/>
</dbReference>
<reference evidence="5" key="1">
    <citation type="submission" date="2016-10" db="EMBL/GenBank/DDBJ databases">
        <authorList>
            <person name="Varghese N."/>
            <person name="Submissions S."/>
        </authorList>
    </citation>
    <scope>NUCLEOTIDE SEQUENCE [LARGE SCALE GENOMIC DNA]</scope>
    <source>
        <strain evidence="5">CGMCC 1.10783</strain>
    </source>
</reference>
<dbReference type="AlphaFoldDB" id="A0A1G8IVK8"/>
<name>A0A1G8IVK8_9MICC</name>
<organism evidence="4 5">
    <name type="scientific">Arthrobacter cupressi</name>
    <dbReference type="NCBI Taxonomy" id="1045773"/>
    <lineage>
        <taxon>Bacteria</taxon>
        <taxon>Bacillati</taxon>
        <taxon>Actinomycetota</taxon>
        <taxon>Actinomycetes</taxon>
        <taxon>Micrococcales</taxon>
        <taxon>Micrococcaceae</taxon>
        <taxon>Arthrobacter</taxon>
    </lineage>
</organism>
<evidence type="ECO:0000256" key="1">
    <source>
        <dbReference type="SAM" id="MobiDB-lite"/>
    </source>
</evidence>
<dbReference type="OrthoDB" id="9804023at2"/>
<feature type="transmembrane region" description="Helical" evidence="2">
    <location>
        <begin position="50"/>
        <end position="70"/>
    </location>
</feature>
<dbReference type="InterPro" id="IPR052901">
    <property type="entry name" value="Bact_TGase-like"/>
</dbReference>
<dbReference type="Pfam" id="PF01841">
    <property type="entry name" value="Transglut_core"/>
    <property type="match status" value="1"/>
</dbReference>
<accession>A0A1G8IVK8</accession>
<dbReference type="Gene3D" id="3.10.620.30">
    <property type="match status" value="1"/>
</dbReference>
<feature type="transmembrane region" description="Helical" evidence="2">
    <location>
        <begin position="202"/>
        <end position="222"/>
    </location>
</feature>
<keyword evidence="2" id="KW-1133">Transmembrane helix</keyword>
<feature type="transmembrane region" description="Helical" evidence="2">
    <location>
        <begin position="160"/>
        <end position="181"/>
    </location>
</feature>
<evidence type="ECO:0000256" key="2">
    <source>
        <dbReference type="SAM" id="Phobius"/>
    </source>
</evidence>
<keyword evidence="2" id="KW-0812">Transmembrane</keyword>
<evidence type="ECO:0000313" key="4">
    <source>
        <dbReference type="EMBL" id="SDI22896.1"/>
    </source>
</evidence>
<proteinExistence type="predicted"/>
<sequence length="791" mass="82806">MAGAIAAAVIGASLSLNGVLRGWAWLSPVIITVGVVALAMAVLRALRAPAALVTLGGFAALVFILCNTFLRKESIAGFIPGPDTLKQAFVLFDRAGETVYAETAPVAPNTGIVLLICLCLGLVVLLMDTLAVPLALPATSGLGLLAVLVVPATIKPQGAGLAGFLAASAGFILLLGCAQWFAPDARLQSGTGRGQGQLRRSVVLGGAALAVGLVLPLAVPGFDQGTFPVGSRLNPWGPSNGLNPMITLGNSLRTPTGDGRITYATSSSTPVYLRSVTIDRFEGESWAPDDRASSRRLGTGQIVPGYTLPEELVRDLTIIDTGQFTSPYLPVPYTPAAVNGLNGRWSWDPLTLSIRGEDRTSRNQHYTVVSVSPRITAAALTQAGTASPADGELSEEFTQVPGNVPEIVRNTAGTLTTGLRNNFAKALAIQRYLRSAEFTYSLQAPVQGGYDGNGLSVLADFLQQKSGYCVHFASAMAVMARVTGIPSRIAVGYAPGHPTGNNIAVGGRDPLTEFSVDARDAHAWPELYFEGLGWVPFEPTPSRGSVPDYAADAVTPGGSGSNLDEDDIPVPNQTPLPSSSAVAPAPLPGTGTGAGTGIPQAVFVLAGALLAAALLASPRLLRAGIRARRLREVRPPGQAGPAVPPALAWDELQDLARDYGHVPRPSETPRHFAAGLQGSIPSALADDAGMRAVHALTADFERHRYGRPADGGAPGAGARLTADRLSAVRAMLRRGRSWLVRLRADWFPPSLLSRWFRTISAPFRWAGRGAVRAGAFIGNLRKAVRPLRRGN</sequence>
<dbReference type="InterPro" id="IPR021878">
    <property type="entry name" value="TgpA_N"/>
</dbReference>
<dbReference type="STRING" id="1045773.SAMN05216555_101369"/>
<gene>
    <name evidence="4" type="ORF">SAMN05216555_101369</name>
</gene>
<dbReference type="Pfam" id="PF13559">
    <property type="entry name" value="DUF4129"/>
    <property type="match status" value="1"/>
</dbReference>
<feature type="compositionally biased region" description="Low complexity" evidence="1">
    <location>
        <begin position="575"/>
        <end position="584"/>
    </location>
</feature>
<keyword evidence="2" id="KW-0472">Membrane</keyword>
<evidence type="ECO:0000313" key="5">
    <source>
        <dbReference type="Proteomes" id="UP000182130"/>
    </source>
</evidence>
<dbReference type="PANTHER" id="PTHR42736:SF1">
    <property type="entry name" value="PROTEIN-GLUTAMINE GAMMA-GLUTAMYLTRANSFERASE"/>
    <property type="match status" value="1"/>
</dbReference>